<dbReference type="InterPro" id="IPR000157">
    <property type="entry name" value="TIR_dom"/>
</dbReference>
<dbReference type="Gene3D" id="1.10.8.430">
    <property type="entry name" value="Helical domain of apoptotic protease-activating factors"/>
    <property type="match status" value="1"/>
</dbReference>
<comment type="catalytic activity">
    <reaction evidence="4">
        <text>NAD(+) + H2O = ADP-D-ribose + nicotinamide + H(+)</text>
        <dbReference type="Rhea" id="RHEA:16301"/>
        <dbReference type="ChEBI" id="CHEBI:15377"/>
        <dbReference type="ChEBI" id="CHEBI:15378"/>
        <dbReference type="ChEBI" id="CHEBI:17154"/>
        <dbReference type="ChEBI" id="CHEBI:57540"/>
        <dbReference type="ChEBI" id="CHEBI:57967"/>
        <dbReference type="EC" id="3.2.2.6"/>
    </reaction>
    <physiologicalReaction direction="left-to-right" evidence="4">
        <dbReference type="Rhea" id="RHEA:16302"/>
    </physiologicalReaction>
</comment>
<dbReference type="GO" id="GO:0007165">
    <property type="term" value="P:signal transduction"/>
    <property type="evidence" value="ECO:0007669"/>
    <property type="project" value="InterPro"/>
</dbReference>
<accession>A0AAN7IGG6</accession>
<dbReference type="SMART" id="SM00255">
    <property type="entry name" value="TIR"/>
    <property type="match status" value="1"/>
</dbReference>
<dbReference type="SUPFAM" id="SSF52200">
    <property type="entry name" value="Toll/Interleukin receptor TIR domain"/>
    <property type="match status" value="1"/>
</dbReference>
<proteinExistence type="predicted"/>
<gene>
    <name evidence="6" type="ORF">RGQ29_029755</name>
</gene>
<dbReference type="EC" id="3.2.2.6" evidence="1"/>
<sequence>MKRKRESSFSTRQWKYEVFLSFKGDTRYNFTDHLYAALKQKGIITFRDEEELERGEYISELFKAIEESQIAIIILSKNYASSKWCLIELAKIIKCREEMGLIVLPIFYDVDPSNVREQTGTFKQTFIDYQKCGDNIKVETWRTALKEVANIAGYHLQNKHESEFIQHVVNEMVEKLSYKSSSISKNLIGIESTLKIFIPSYLGFENNVCMIGIYGMGDLGKPTLARAIYDEFRNHFEGSSFIANVREDKKKKGLPDLQQQLLEDILKEKNIHVRNVYDGVTKIKSRLHSKKVLLVIDDVDHLEQLEQLAGRHDWFRLGSWIIITTRDERVLIQHEVHNRYNPNVLKNDDALKLFCLKAFKNEQPKKDFMELSQEVVKYANGLPLALVTLGSFLFRRTKDEWQSALPSFKNTKGEIFNILKISYDGLEEMWKEIFLDIACFFRYRKKNEVIYIYIYI</sequence>
<dbReference type="InterPro" id="IPR042197">
    <property type="entry name" value="Apaf_helical"/>
</dbReference>
<evidence type="ECO:0000259" key="5">
    <source>
        <dbReference type="PROSITE" id="PS50104"/>
    </source>
</evidence>
<evidence type="ECO:0000256" key="1">
    <source>
        <dbReference type="ARBA" id="ARBA00011982"/>
    </source>
</evidence>
<dbReference type="SUPFAM" id="SSF52540">
    <property type="entry name" value="P-loop containing nucleoside triphosphate hydrolases"/>
    <property type="match status" value="1"/>
</dbReference>
<dbReference type="Pfam" id="PF01582">
    <property type="entry name" value="TIR"/>
    <property type="match status" value="1"/>
</dbReference>
<keyword evidence="2" id="KW-0378">Hydrolase</keyword>
<dbReference type="PANTHER" id="PTHR11017">
    <property type="entry name" value="LEUCINE-RICH REPEAT-CONTAINING PROTEIN"/>
    <property type="match status" value="1"/>
</dbReference>
<dbReference type="Gene3D" id="3.40.50.10140">
    <property type="entry name" value="Toll/interleukin-1 receptor homology (TIR) domain"/>
    <property type="match status" value="1"/>
</dbReference>
<evidence type="ECO:0000313" key="6">
    <source>
        <dbReference type="EMBL" id="KAK4571035.1"/>
    </source>
</evidence>
<dbReference type="InterPro" id="IPR027417">
    <property type="entry name" value="P-loop_NTPase"/>
</dbReference>
<dbReference type="GO" id="GO:0006952">
    <property type="term" value="P:defense response"/>
    <property type="evidence" value="ECO:0007669"/>
    <property type="project" value="InterPro"/>
</dbReference>
<dbReference type="FunFam" id="3.40.50.10140:FF:000007">
    <property type="entry name" value="Disease resistance protein (TIR-NBS-LRR class)"/>
    <property type="match status" value="1"/>
</dbReference>
<keyword evidence="3" id="KW-0520">NAD</keyword>
<evidence type="ECO:0000256" key="2">
    <source>
        <dbReference type="ARBA" id="ARBA00022801"/>
    </source>
</evidence>
<comment type="caution">
    <text evidence="6">The sequence shown here is derived from an EMBL/GenBank/DDBJ whole genome shotgun (WGS) entry which is preliminary data.</text>
</comment>
<feature type="domain" description="TIR" evidence="5">
    <location>
        <begin position="14"/>
        <end position="176"/>
    </location>
</feature>
<dbReference type="GO" id="GO:0043531">
    <property type="term" value="F:ADP binding"/>
    <property type="evidence" value="ECO:0007669"/>
    <property type="project" value="InterPro"/>
</dbReference>
<evidence type="ECO:0000313" key="7">
    <source>
        <dbReference type="Proteomes" id="UP001324115"/>
    </source>
</evidence>
<dbReference type="AlphaFoldDB" id="A0AAN7IGG6"/>
<protein>
    <recommendedName>
        <fullName evidence="1">ADP-ribosyl cyclase/cyclic ADP-ribose hydrolase</fullName>
        <ecNumber evidence="1">3.2.2.6</ecNumber>
    </recommendedName>
</protein>
<dbReference type="EMBL" id="JAXUIC010000009">
    <property type="protein sequence ID" value="KAK4571035.1"/>
    <property type="molecule type" value="Genomic_DNA"/>
</dbReference>
<name>A0AAN7IGG6_QUERU</name>
<dbReference type="PRINTS" id="PR00364">
    <property type="entry name" value="DISEASERSIST"/>
</dbReference>
<dbReference type="Gene3D" id="3.40.50.300">
    <property type="entry name" value="P-loop containing nucleotide triphosphate hydrolases"/>
    <property type="match status" value="1"/>
</dbReference>
<organism evidence="6 7">
    <name type="scientific">Quercus rubra</name>
    <name type="common">Northern red oak</name>
    <name type="synonym">Quercus borealis</name>
    <dbReference type="NCBI Taxonomy" id="3512"/>
    <lineage>
        <taxon>Eukaryota</taxon>
        <taxon>Viridiplantae</taxon>
        <taxon>Streptophyta</taxon>
        <taxon>Embryophyta</taxon>
        <taxon>Tracheophyta</taxon>
        <taxon>Spermatophyta</taxon>
        <taxon>Magnoliopsida</taxon>
        <taxon>eudicotyledons</taxon>
        <taxon>Gunneridae</taxon>
        <taxon>Pentapetalae</taxon>
        <taxon>rosids</taxon>
        <taxon>fabids</taxon>
        <taxon>Fagales</taxon>
        <taxon>Fagaceae</taxon>
        <taxon>Quercus</taxon>
    </lineage>
</organism>
<dbReference type="PANTHER" id="PTHR11017:SF573">
    <property type="entry name" value="ADP-RIBOSYL CYCLASE_CYCLIC ADP-RIBOSE HYDROLASE"/>
    <property type="match status" value="1"/>
</dbReference>
<keyword evidence="7" id="KW-1185">Reference proteome</keyword>
<reference evidence="6 7" key="1">
    <citation type="journal article" date="2023" name="G3 (Bethesda)">
        <title>A haplotype-resolved chromosome-scale genome for Quercus rubra L. provides insights into the genetics of adaptive traits for red oak species.</title>
        <authorList>
            <person name="Kapoor B."/>
            <person name="Jenkins J."/>
            <person name="Schmutz J."/>
            <person name="Zhebentyayeva T."/>
            <person name="Kuelheim C."/>
            <person name="Coggeshall M."/>
            <person name="Heim C."/>
            <person name="Lasky J.R."/>
            <person name="Leites L."/>
            <person name="Islam-Faridi N."/>
            <person name="Romero-Severson J."/>
            <person name="DeLeo V.L."/>
            <person name="Lucas S.M."/>
            <person name="Lazic D."/>
            <person name="Gailing O."/>
            <person name="Carlson J."/>
            <person name="Staton M."/>
        </authorList>
    </citation>
    <scope>NUCLEOTIDE SEQUENCE [LARGE SCALE GENOMIC DNA]</scope>
    <source>
        <strain evidence="6">Pseudo-F2</strain>
    </source>
</reference>
<evidence type="ECO:0000256" key="3">
    <source>
        <dbReference type="ARBA" id="ARBA00023027"/>
    </source>
</evidence>
<dbReference type="GO" id="GO:0061809">
    <property type="term" value="F:NAD+ nucleosidase activity, cyclic ADP-ribose generating"/>
    <property type="evidence" value="ECO:0007669"/>
    <property type="project" value="UniProtKB-EC"/>
</dbReference>
<dbReference type="InterPro" id="IPR002182">
    <property type="entry name" value="NB-ARC"/>
</dbReference>
<dbReference type="Pfam" id="PF00931">
    <property type="entry name" value="NB-ARC"/>
    <property type="match status" value="1"/>
</dbReference>
<dbReference type="FunFam" id="1.10.8.430:FF:000002">
    <property type="entry name" value="Disease resistance protein (TIR-NBS-LRR class)"/>
    <property type="match status" value="1"/>
</dbReference>
<dbReference type="PROSITE" id="PS50104">
    <property type="entry name" value="TIR"/>
    <property type="match status" value="1"/>
</dbReference>
<evidence type="ECO:0000256" key="4">
    <source>
        <dbReference type="ARBA" id="ARBA00047304"/>
    </source>
</evidence>
<dbReference type="InterPro" id="IPR044974">
    <property type="entry name" value="Disease_R_plants"/>
</dbReference>
<dbReference type="Proteomes" id="UP001324115">
    <property type="component" value="Unassembled WGS sequence"/>
</dbReference>
<dbReference type="InterPro" id="IPR035897">
    <property type="entry name" value="Toll_tir_struct_dom_sf"/>
</dbReference>